<dbReference type="InterPro" id="IPR001772">
    <property type="entry name" value="KA1_dom"/>
</dbReference>
<dbReference type="EC" id="2.7.11.1" evidence="1"/>
<comment type="catalytic activity">
    <reaction evidence="7">
        <text>L-threonyl-[protein] + ATP = O-phospho-L-threonyl-[protein] + ADP + H(+)</text>
        <dbReference type="Rhea" id="RHEA:46608"/>
        <dbReference type="Rhea" id="RHEA-COMP:11060"/>
        <dbReference type="Rhea" id="RHEA-COMP:11605"/>
        <dbReference type="ChEBI" id="CHEBI:15378"/>
        <dbReference type="ChEBI" id="CHEBI:30013"/>
        <dbReference type="ChEBI" id="CHEBI:30616"/>
        <dbReference type="ChEBI" id="CHEBI:61977"/>
        <dbReference type="ChEBI" id="CHEBI:456216"/>
        <dbReference type="EC" id="2.7.11.1"/>
    </reaction>
</comment>
<keyword evidence="5 11" id="KW-0418">Kinase</keyword>
<evidence type="ECO:0000256" key="9">
    <source>
        <dbReference type="SAM" id="MobiDB-lite"/>
    </source>
</evidence>
<evidence type="ECO:0000313" key="11">
    <source>
        <dbReference type="EMBL" id="KAA0186728.1"/>
    </source>
</evidence>
<feature type="region of interest" description="Disordered" evidence="9">
    <location>
        <begin position="77"/>
        <end position="149"/>
    </location>
</feature>
<dbReference type="AlphaFoldDB" id="A0A8E0RLF4"/>
<evidence type="ECO:0000256" key="1">
    <source>
        <dbReference type="ARBA" id="ARBA00012513"/>
    </source>
</evidence>
<sequence>MHQHGRDQSGYRHWPEPGTRHNRFHILPLTYCQNRKALAYRSAIMFSTFSGPVTGGVGGNPNLPGVAEDPNSVLSITVDNNRPPNSQTSTSGAVAYTPGEGNSPEMVALNSGNPIDGIGPGPSPGDSPISQGGTRRPVYDDDEDDDQCKPRSLRFTWSMRTTSHLPPMEIIREIKRVLSENNCEYEQQNKYLVVCDYGDPSTDANVQWEMEVCRLPRLSMNAVRFKRISGTAVAYKNIAHRIADQMKL</sequence>
<evidence type="ECO:0000256" key="6">
    <source>
        <dbReference type="ARBA" id="ARBA00022840"/>
    </source>
</evidence>
<evidence type="ECO:0000259" key="10">
    <source>
        <dbReference type="PROSITE" id="PS50032"/>
    </source>
</evidence>
<reference evidence="11" key="1">
    <citation type="submission" date="2019-05" db="EMBL/GenBank/DDBJ databases">
        <title>Annotation for the trematode Fasciolopsis buski.</title>
        <authorList>
            <person name="Choi Y.-J."/>
        </authorList>
    </citation>
    <scope>NUCLEOTIDE SEQUENCE</scope>
    <source>
        <strain evidence="11">HT</strain>
        <tissue evidence="11">Whole worm</tissue>
    </source>
</reference>
<dbReference type="Proteomes" id="UP000728185">
    <property type="component" value="Unassembled WGS sequence"/>
</dbReference>
<keyword evidence="12" id="KW-1185">Reference proteome</keyword>
<dbReference type="GO" id="GO:0004674">
    <property type="term" value="F:protein serine/threonine kinase activity"/>
    <property type="evidence" value="ECO:0007669"/>
    <property type="project" value="UniProtKB-KW"/>
</dbReference>
<evidence type="ECO:0000256" key="3">
    <source>
        <dbReference type="ARBA" id="ARBA00022679"/>
    </source>
</evidence>
<dbReference type="SUPFAM" id="SSF103243">
    <property type="entry name" value="KA1-like"/>
    <property type="match status" value="1"/>
</dbReference>
<gene>
    <name evidence="11" type="ORF">FBUS_03975</name>
</gene>
<evidence type="ECO:0000256" key="2">
    <source>
        <dbReference type="ARBA" id="ARBA00022527"/>
    </source>
</evidence>
<dbReference type="GO" id="GO:0005524">
    <property type="term" value="F:ATP binding"/>
    <property type="evidence" value="ECO:0007669"/>
    <property type="project" value="UniProtKB-KW"/>
</dbReference>
<protein>
    <recommendedName>
        <fullName evidence="1">non-specific serine/threonine protein kinase</fullName>
        <ecNumber evidence="1">2.7.11.1</ecNumber>
    </recommendedName>
</protein>
<keyword evidence="6" id="KW-0067">ATP-binding</keyword>
<feature type="compositionally biased region" description="Polar residues" evidence="9">
    <location>
        <begin position="77"/>
        <end position="92"/>
    </location>
</feature>
<dbReference type="Pfam" id="PF02149">
    <property type="entry name" value="KA1"/>
    <property type="match status" value="1"/>
</dbReference>
<organism evidence="11 12">
    <name type="scientific">Fasciolopsis buskii</name>
    <dbReference type="NCBI Taxonomy" id="27845"/>
    <lineage>
        <taxon>Eukaryota</taxon>
        <taxon>Metazoa</taxon>
        <taxon>Spiralia</taxon>
        <taxon>Lophotrochozoa</taxon>
        <taxon>Platyhelminthes</taxon>
        <taxon>Trematoda</taxon>
        <taxon>Digenea</taxon>
        <taxon>Plagiorchiida</taxon>
        <taxon>Echinostomata</taxon>
        <taxon>Echinostomatoidea</taxon>
        <taxon>Fasciolidae</taxon>
        <taxon>Fasciolopsis</taxon>
    </lineage>
</organism>
<evidence type="ECO:0000313" key="12">
    <source>
        <dbReference type="Proteomes" id="UP000728185"/>
    </source>
</evidence>
<keyword evidence="2" id="KW-0723">Serine/threonine-protein kinase</keyword>
<keyword evidence="4" id="KW-0547">Nucleotide-binding</keyword>
<comment type="caution">
    <text evidence="11">The sequence shown here is derived from an EMBL/GenBank/DDBJ whole genome shotgun (WGS) entry which is preliminary data.</text>
</comment>
<comment type="catalytic activity">
    <reaction evidence="8">
        <text>L-seryl-[protein] + ATP = O-phospho-L-seryl-[protein] + ADP + H(+)</text>
        <dbReference type="Rhea" id="RHEA:17989"/>
        <dbReference type="Rhea" id="RHEA-COMP:9863"/>
        <dbReference type="Rhea" id="RHEA-COMP:11604"/>
        <dbReference type="ChEBI" id="CHEBI:15378"/>
        <dbReference type="ChEBI" id="CHEBI:29999"/>
        <dbReference type="ChEBI" id="CHEBI:30616"/>
        <dbReference type="ChEBI" id="CHEBI:83421"/>
        <dbReference type="ChEBI" id="CHEBI:456216"/>
        <dbReference type="EC" id="2.7.11.1"/>
    </reaction>
</comment>
<evidence type="ECO:0000256" key="4">
    <source>
        <dbReference type="ARBA" id="ARBA00022741"/>
    </source>
</evidence>
<dbReference type="PROSITE" id="PS50032">
    <property type="entry name" value="KA1"/>
    <property type="match status" value="1"/>
</dbReference>
<evidence type="ECO:0000256" key="5">
    <source>
        <dbReference type="ARBA" id="ARBA00022777"/>
    </source>
</evidence>
<evidence type="ECO:0000256" key="7">
    <source>
        <dbReference type="ARBA" id="ARBA00047899"/>
    </source>
</evidence>
<evidence type="ECO:0000256" key="8">
    <source>
        <dbReference type="ARBA" id="ARBA00048679"/>
    </source>
</evidence>
<dbReference type="InterPro" id="IPR028375">
    <property type="entry name" value="KA1/Ssp2_C"/>
</dbReference>
<proteinExistence type="predicted"/>
<name>A0A8E0RLF4_9TREM</name>
<dbReference type="EMBL" id="LUCM01009592">
    <property type="protein sequence ID" value="KAA0186728.1"/>
    <property type="molecule type" value="Genomic_DNA"/>
</dbReference>
<dbReference type="FunFam" id="3.30.310.80:FF:000001">
    <property type="entry name" value="Non-specific serine/threonine protein kinase"/>
    <property type="match status" value="1"/>
</dbReference>
<dbReference type="OrthoDB" id="504170at2759"/>
<accession>A0A8E0RLF4</accession>
<keyword evidence="3" id="KW-0808">Transferase</keyword>
<dbReference type="Gene3D" id="3.30.310.80">
    <property type="entry name" value="Kinase associated domain 1, KA1"/>
    <property type="match status" value="1"/>
</dbReference>
<feature type="domain" description="KA1" evidence="10">
    <location>
        <begin position="199"/>
        <end position="248"/>
    </location>
</feature>